<dbReference type="EMBL" id="WSEL01000003">
    <property type="protein sequence ID" value="MVQ29833.1"/>
    <property type="molecule type" value="Genomic_DNA"/>
</dbReference>
<dbReference type="AlphaFoldDB" id="A0A6N8IV62"/>
<proteinExistence type="predicted"/>
<comment type="caution">
    <text evidence="1">The sequence shown here is derived from an EMBL/GenBank/DDBJ whole genome shotgun (WGS) entry which is preliminary data.</text>
</comment>
<name>A0A6N8IV62_9BURK</name>
<reference evidence="1 2" key="1">
    <citation type="submission" date="2019-12" db="EMBL/GenBank/DDBJ databases">
        <authorList>
            <person name="Huq M.A."/>
        </authorList>
    </citation>
    <scope>NUCLEOTIDE SEQUENCE [LARGE SCALE GENOMIC DNA]</scope>
    <source>
        <strain evidence="1 2">MAH-25</strain>
    </source>
</reference>
<sequence length="239" mass="26603">MPTLHAFVISWPGQEDNAAGIAQQARIAAEHVTVIHSCRDDLPLPDRPDWVQLPDAHFYGEKYRRSLALNQGEVMLHIHADTRCADWAALVRRCRQAYLQVPTLGVWGANTEFTPFHFDEVRIGAEGDHDLVPVAQTDSVVWSVSAPVMARLRHLDFSPIPLGWGIDWAAIAYSLAHGLLVVRDRQAVVQHPQGSGYDRLLASRQMVAFLAQLAPAERVALELASSYVSHRRMLLGRAP</sequence>
<keyword evidence="2" id="KW-1185">Reference proteome</keyword>
<evidence type="ECO:0000313" key="2">
    <source>
        <dbReference type="Proteomes" id="UP000469385"/>
    </source>
</evidence>
<evidence type="ECO:0000313" key="1">
    <source>
        <dbReference type="EMBL" id="MVQ29833.1"/>
    </source>
</evidence>
<dbReference type="RefSeq" id="WP_157397794.1">
    <property type="nucleotide sequence ID" value="NZ_WSEL01000003.1"/>
</dbReference>
<organism evidence="1 2">
    <name type="scientific">Ramlibacter pinisoli</name>
    <dbReference type="NCBI Taxonomy" id="2682844"/>
    <lineage>
        <taxon>Bacteria</taxon>
        <taxon>Pseudomonadati</taxon>
        <taxon>Pseudomonadota</taxon>
        <taxon>Betaproteobacteria</taxon>
        <taxon>Burkholderiales</taxon>
        <taxon>Comamonadaceae</taxon>
        <taxon>Ramlibacter</taxon>
    </lineage>
</organism>
<evidence type="ECO:0008006" key="3">
    <source>
        <dbReference type="Google" id="ProtNLM"/>
    </source>
</evidence>
<dbReference type="Proteomes" id="UP000469385">
    <property type="component" value="Unassembled WGS sequence"/>
</dbReference>
<gene>
    <name evidence="1" type="ORF">GON04_10260</name>
</gene>
<accession>A0A6N8IV62</accession>
<protein>
    <recommendedName>
        <fullName evidence="3">Glycosyltransferase</fullName>
    </recommendedName>
</protein>